<dbReference type="CDD" id="cd03505">
    <property type="entry name" value="Delta9-FADS-like"/>
    <property type="match status" value="1"/>
</dbReference>
<protein>
    <recommendedName>
        <fullName evidence="13">Fatty acid desaturase domain-containing protein</fullName>
    </recommendedName>
</protein>
<evidence type="ECO:0000256" key="3">
    <source>
        <dbReference type="ARBA" id="ARBA00022516"/>
    </source>
</evidence>
<keyword evidence="11" id="KW-0275">Fatty acid biosynthesis</keyword>
<dbReference type="EMBL" id="CP029803">
    <property type="protein sequence ID" value="AWT59808.1"/>
    <property type="molecule type" value="Genomic_DNA"/>
</dbReference>
<keyword evidence="9" id="KW-0443">Lipid metabolism</keyword>
<evidence type="ECO:0000256" key="12">
    <source>
        <dbReference type="SAM" id="Phobius"/>
    </source>
</evidence>
<dbReference type="KEGG" id="mtar:DF168_01003"/>
<dbReference type="GO" id="GO:0016717">
    <property type="term" value="F:oxidoreductase activity, acting on paired donors, with oxidation of a pair of donors resulting in the reduction of molecular oxygen to two molecules of water"/>
    <property type="evidence" value="ECO:0007669"/>
    <property type="project" value="InterPro"/>
</dbReference>
<evidence type="ECO:0000256" key="6">
    <source>
        <dbReference type="ARBA" id="ARBA00022989"/>
    </source>
</evidence>
<dbReference type="PANTHER" id="PTHR11351:SF31">
    <property type="entry name" value="DESATURASE 1, ISOFORM A-RELATED"/>
    <property type="match status" value="1"/>
</dbReference>
<keyword evidence="7" id="KW-0560">Oxidoreductase</keyword>
<evidence type="ECO:0000256" key="8">
    <source>
        <dbReference type="ARBA" id="ARBA00023004"/>
    </source>
</evidence>
<evidence type="ECO:0000256" key="9">
    <source>
        <dbReference type="ARBA" id="ARBA00023098"/>
    </source>
</evidence>
<gene>
    <name evidence="14" type="ORF">DF168_01003</name>
</gene>
<name>A0A2Z4AFM6_9BACT</name>
<evidence type="ECO:0000313" key="15">
    <source>
        <dbReference type="Proteomes" id="UP000247465"/>
    </source>
</evidence>
<keyword evidence="3" id="KW-0444">Lipid biosynthesis</keyword>
<dbReference type="Proteomes" id="UP000247465">
    <property type="component" value="Chromosome"/>
</dbReference>
<evidence type="ECO:0000256" key="7">
    <source>
        <dbReference type="ARBA" id="ARBA00023002"/>
    </source>
</evidence>
<feature type="transmembrane region" description="Helical" evidence="12">
    <location>
        <begin position="42"/>
        <end position="64"/>
    </location>
</feature>
<feature type="transmembrane region" description="Helical" evidence="12">
    <location>
        <begin position="183"/>
        <end position="202"/>
    </location>
</feature>
<dbReference type="PRINTS" id="PR00075">
    <property type="entry name" value="FACDDSATRASE"/>
</dbReference>
<evidence type="ECO:0000256" key="10">
    <source>
        <dbReference type="ARBA" id="ARBA00023136"/>
    </source>
</evidence>
<organism evidence="14 15">
    <name type="scientific">Candidatus Moanibacter tarae</name>
    <dbReference type="NCBI Taxonomy" id="2200854"/>
    <lineage>
        <taxon>Bacteria</taxon>
        <taxon>Pseudomonadati</taxon>
        <taxon>Verrucomicrobiota</taxon>
        <taxon>Opitutia</taxon>
        <taxon>Puniceicoccales</taxon>
        <taxon>Puniceicoccales incertae sedis</taxon>
        <taxon>Candidatus Moanibacter</taxon>
    </lineage>
</organism>
<dbReference type="AlphaFoldDB" id="A0A2Z4AFM6"/>
<feature type="domain" description="Fatty acid desaturase" evidence="13">
    <location>
        <begin position="49"/>
        <end position="256"/>
    </location>
</feature>
<reference evidence="14 15" key="1">
    <citation type="submission" date="2018-06" db="EMBL/GenBank/DDBJ databases">
        <title>Draft Genome Sequence of a Novel Marine Bacterium Related to the Verrucomicrobia.</title>
        <authorList>
            <person name="Vosseberg J."/>
            <person name="Martijn J."/>
            <person name="Ettema T.J.G."/>
        </authorList>
    </citation>
    <scope>NUCLEOTIDE SEQUENCE [LARGE SCALE GENOMIC DNA]</scope>
    <source>
        <strain evidence="14">TARA_B100001123</strain>
    </source>
</reference>
<comment type="subcellular location">
    <subcellularLocation>
        <location evidence="1">Membrane</location>
        <topology evidence="1">Multi-pass membrane protein</topology>
    </subcellularLocation>
</comment>
<comment type="similarity">
    <text evidence="2">Belongs to the fatty acid desaturase type 2 family.</text>
</comment>
<evidence type="ECO:0000256" key="11">
    <source>
        <dbReference type="ARBA" id="ARBA00023160"/>
    </source>
</evidence>
<dbReference type="InterPro" id="IPR005804">
    <property type="entry name" value="FA_desaturase_dom"/>
</dbReference>
<evidence type="ECO:0000259" key="13">
    <source>
        <dbReference type="Pfam" id="PF00487"/>
    </source>
</evidence>
<keyword evidence="6 12" id="KW-1133">Transmembrane helix</keyword>
<feature type="transmembrane region" description="Helical" evidence="12">
    <location>
        <begin position="157"/>
        <end position="177"/>
    </location>
</feature>
<evidence type="ECO:0000256" key="5">
    <source>
        <dbReference type="ARBA" id="ARBA00022832"/>
    </source>
</evidence>
<evidence type="ECO:0000256" key="2">
    <source>
        <dbReference type="ARBA" id="ARBA00008749"/>
    </source>
</evidence>
<keyword evidence="8" id="KW-0408">Iron</keyword>
<feature type="transmembrane region" description="Helical" evidence="12">
    <location>
        <begin position="12"/>
        <end position="36"/>
    </location>
</feature>
<proteinExistence type="inferred from homology"/>
<evidence type="ECO:0000256" key="4">
    <source>
        <dbReference type="ARBA" id="ARBA00022692"/>
    </source>
</evidence>
<dbReference type="Pfam" id="PF00487">
    <property type="entry name" value="FA_desaturase"/>
    <property type="match status" value="1"/>
</dbReference>
<dbReference type="GO" id="GO:0016020">
    <property type="term" value="C:membrane"/>
    <property type="evidence" value="ECO:0007669"/>
    <property type="project" value="UniProtKB-SubCell"/>
</dbReference>
<sequence>MKLKFSKTNRDIDWSVLLFIGFYHILLFALLPIYLIKVGAPSLSLILSSFVLYAASGLAITVGYHRFYSHKTFKLNPVAEFLAISAGNLTAAGTVLDWVHDHRLHHKFVDTDRDPYNINKGFWWAHFIWLFHRRSNWDQNIIKDLAKNKLVMFQQRFYVGLMLGTNIAVVLLVGWLSGDYPGAFVFAFLLRMFFGHHCMFFINSLAHFSGSKPYSTEHTAVNNWFISFLTFGEGYHNFHHTFAYDYRNGVRWYQFDPSKIIIWCLEKLGLASDLKRAKKYRILLSLIREDEKLLLKSILRMKNLTLEKRLRLVEEARSMSSGLYQQIQELNHCLKEYWGLKKEEIEDQIRIGELEELITKLTRQFKDEFKEWGQFCNSYAT</sequence>
<evidence type="ECO:0000313" key="14">
    <source>
        <dbReference type="EMBL" id="AWT59808.1"/>
    </source>
</evidence>
<dbReference type="GO" id="GO:0006633">
    <property type="term" value="P:fatty acid biosynthetic process"/>
    <property type="evidence" value="ECO:0007669"/>
    <property type="project" value="UniProtKB-KW"/>
</dbReference>
<keyword evidence="4 12" id="KW-0812">Transmembrane</keyword>
<keyword evidence="10 12" id="KW-0472">Membrane</keyword>
<dbReference type="InterPro" id="IPR015876">
    <property type="entry name" value="Acyl-CoA_DS"/>
</dbReference>
<dbReference type="PANTHER" id="PTHR11351">
    <property type="entry name" value="ACYL-COA DESATURASE"/>
    <property type="match status" value="1"/>
</dbReference>
<accession>A0A2Z4AFM6</accession>
<keyword evidence="5" id="KW-0276">Fatty acid metabolism</keyword>
<evidence type="ECO:0000256" key="1">
    <source>
        <dbReference type="ARBA" id="ARBA00004141"/>
    </source>
</evidence>